<accession>A0A022RJP4</accession>
<dbReference type="PhylomeDB" id="A0A022RJP4"/>
<organism evidence="3 4">
    <name type="scientific">Erythranthe guttata</name>
    <name type="common">Yellow monkey flower</name>
    <name type="synonym">Mimulus guttatus</name>
    <dbReference type="NCBI Taxonomy" id="4155"/>
    <lineage>
        <taxon>Eukaryota</taxon>
        <taxon>Viridiplantae</taxon>
        <taxon>Streptophyta</taxon>
        <taxon>Embryophyta</taxon>
        <taxon>Tracheophyta</taxon>
        <taxon>Spermatophyta</taxon>
        <taxon>Magnoliopsida</taxon>
        <taxon>eudicotyledons</taxon>
        <taxon>Gunneridae</taxon>
        <taxon>Pentapetalae</taxon>
        <taxon>asterids</taxon>
        <taxon>lamiids</taxon>
        <taxon>Lamiales</taxon>
        <taxon>Phrymaceae</taxon>
        <taxon>Erythranthe</taxon>
    </lineage>
</organism>
<dbReference type="SMART" id="SM00271">
    <property type="entry name" value="DnaJ"/>
    <property type="match status" value="1"/>
</dbReference>
<keyword evidence="4" id="KW-1185">Reference proteome</keyword>
<name>A0A022RJP4_ERYGU</name>
<evidence type="ECO:0000259" key="2">
    <source>
        <dbReference type="PROSITE" id="PS50076"/>
    </source>
</evidence>
<dbReference type="PROSITE" id="PS50076">
    <property type="entry name" value="DNAJ_2"/>
    <property type="match status" value="1"/>
</dbReference>
<dbReference type="PANTHER" id="PTHR45376:SF1">
    <property type="entry name" value="CHAPERONE DNAJ-DOMAIN SUPERFAMILY PROTEIN-RELATED"/>
    <property type="match status" value="1"/>
</dbReference>
<feature type="region of interest" description="Disordered" evidence="1">
    <location>
        <begin position="1"/>
        <end position="50"/>
    </location>
</feature>
<dbReference type="CDD" id="cd06257">
    <property type="entry name" value="DnaJ"/>
    <property type="match status" value="1"/>
</dbReference>
<dbReference type="InterPro" id="IPR001623">
    <property type="entry name" value="DnaJ_domain"/>
</dbReference>
<evidence type="ECO:0000256" key="1">
    <source>
        <dbReference type="SAM" id="MobiDB-lite"/>
    </source>
</evidence>
<sequence>KLNDDKQTAWHWRAEDRKSQSQDHSKKYENKSSFKERSQDYSKNNENASSNIKTCDRSALGLSANGPLNLEDVKTAYRSCALKWHPDHHRGFSKAFAEEKFKICNAAYQSLCDKLSSS</sequence>
<dbReference type="Proteomes" id="UP000030748">
    <property type="component" value="Unassembled WGS sequence"/>
</dbReference>
<evidence type="ECO:0000313" key="3">
    <source>
        <dbReference type="EMBL" id="EYU39938.1"/>
    </source>
</evidence>
<feature type="compositionally biased region" description="Basic and acidic residues" evidence="1">
    <location>
        <begin position="1"/>
        <end position="40"/>
    </location>
</feature>
<gene>
    <name evidence="3" type="ORF">MIMGU_mgv1a021001mg</name>
</gene>
<dbReference type="STRING" id="4155.A0A022RJP4"/>
<dbReference type="Pfam" id="PF00226">
    <property type="entry name" value="DnaJ"/>
    <property type="match status" value="1"/>
</dbReference>
<feature type="non-terminal residue" evidence="3">
    <location>
        <position position="1"/>
    </location>
</feature>
<evidence type="ECO:0000313" key="4">
    <source>
        <dbReference type="Proteomes" id="UP000030748"/>
    </source>
</evidence>
<dbReference type="Gene3D" id="1.10.287.110">
    <property type="entry name" value="DnaJ domain"/>
    <property type="match status" value="1"/>
</dbReference>
<dbReference type="EMBL" id="KI630437">
    <property type="protein sequence ID" value="EYU39938.1"/>
    <property type="molecule type" value="Genomic_DNA"/>
</dbReference>
<proteinExistence type="predicted"/>
<feature type="compositionally biased region" description="Polar residues" evidence="1">
    <location>
        <begin position="41"/>
        <end position="50"/>
    </location>
</feature>
<feature type="domain" description="J" evidence="2">
    <location>
        <begin position="55"/>
        <end position="116"/>
    </location>
</feature>
<dbReference type="InterPro" id="IPR036869">
    <property type="entry name" value="J_dom_sf"/>
</dbReference>
<protein>
    <recommendedName>
        <fullName evidence="2">J domain-containing protein</fullName>
    </recommendedName>
</protein>
<dbReference type="eggNOG" id="KOG0714">
    <property type="taxonomic scope" value="Eukaryota"/>
</dbReference>
<dbReference type="PANTHER" id="PTHR45376">
    <property type="entry name" value="CHAPERONE DNAJ-DOMAIN SUPERFAMILY PROTEIN-RELATED"/>
    <property type="match status" value="1"/>
</dbReference>
<dbReference type="SUPFAM" id="SSF46565">
    <property type="entry name" value="Chaperone J-domain"/>
    <property type="match status" value="1"/>
</dbReference>
<dbReference type="AlphaFoldDB" id="A0A022RJP4"/>
<reference evidence="3 4" key="1">
    <citation type="journal article" date="2013" name="Proc. Natl. Acad. Sci. U.S.A.">
        <title>Fine-scale variation in meiotic recombination in Mimulus inferred from population shotgun sequencing.</title>
        <authorList>
            <person name="Hellsten U."/>
            <person name="Wright K.M."/>
            <person name="Jenkins J."/>
            <person name="Shu S."/>
            <person name="Yuan Y."/>
            <person name="Wessler S.R."/>
            <person name="Schmutz J."/>
            <person name="Willis J.H."/>
            <person name="Rokhsar D.S."/>
        </authorList>
    </citation>
    <scope>NUCLEOTIDE SEQUENCE [LARGE SCALE GENOMIC DNA]</scope>
    <source>
        <strain evidence="4">cv. DUN x IM62</strain>
    </source>
</reference>